<organism evidence="2 3">
    <name type="scientific">Colletotrichum salicis</name>
    <dbReference type="NCBI Taxonomy" id="1209931"/>
    <lineage>
        <taxon>Eukaryota</taxon>
        <taxon>Fungi</taxon>
        <taxon>Dikarya</taxon>
        <taxon>Ascomycota</taxon>
        <taxon>Pezizomycotina</taxon>
        <taxon>Sordariomycetes</taxon>
        <taxon>Hypocreomycetidae</taxon>
        <taxon>Glomerellales</taxon>
        <taxon>Glomerellaceae</taxon>
        <taxon>Colletotrichum</taxon>
        <taxon>Colletotrichum acutatum species complex</taxon>
    </lineage>
</organism>
<dbReference type="Proteomes" id="UP000070121">
    <property type="component" value="Unassembled WGS sequence"/>
</dbReference>
<gene>
    <name evidence="2" type="ORF">CSAL01_02105</name>
</gene>
<comment type="caution">
    <text evidence="2">The sequence shown here is derived from an EMBL/GenBank/DDBJ whole genome shotgun (WGS) entry which is preliminary data.</text>
</comment>
<evidence type="ECO:0000313" key="2">
    <source>
        <dbReference type="EMBL" id="KXH68184.1"/>
    </source>
</evidence>
<dbReference type="AlphaFoldDB" id="A0A135V642"/>
<accession>A0A135V642</accession>
<proteinExistence type="predicted"/>
<name>A0A135V642_9PEZI</name>
<evidence type="ECO:0000256" key="1">
    <source>
        <dbReference type="SAM" id="MobiDB-lite"/>
    </source>
</evidence>
<feature type="compositionally biased region" description="Low complexity" evidence="1">
    <location>
        <begin position="297"/>
        <end position="308"/>
    </location>
</feature>
<feature type="region of interest" description="Disordered" evidence="1">
    <location>
        <begin position="289"/>
        <end position="308"/>
    </location>
</feature>
<reference evidence="2 3" key="1">
    <citation type="submission" date="2014-02" db="EMBL/GenBank/DDBJ databases">
        <title>The genome sequence of Colletotrichum salicis CBS 607.94.</title>
        <authorList>
            <person name="Baroncelli R."/>
            <person name="Thon M.R."/>
        </authorList>
    </citation>
    <scope>NUCLEOTIDE SEQUENCE [LARGE SCALE GENOMIC DNA]</scope>
    <source>
        <strain evidence="2 3">CBS 607.94</strain>
    </source>
</reference>
<sequence>MTQPSQSHKPQNPRQLCHLADEAGYIGYVFWKRGRGKSDKTDKELPLLVLPITPEPLSTARDKTSMMWKQGVCAMRFGVKLHASDCTPFKHRRPIRTFSQIRDIYCMQYGYETGHYSQVVPPQSPKMFQRALPFAPIFQLPSAYLSTSYTLDFHRYPAQHRVAAHDHHSTKASAAYQRNHQYATPDAGDTFELVGLLHICLTFDLGLRPSRPLRNLALRVTYLKRAFLRPAPAPAVLLNIATHRIETKPQSARGGKRDRTALSLLAHPPSCDCLHLQLETVVTSPIDTESASDFDSDSFSAGDLSLQS</sequence>
<keyword evidence="3" id="KW-1185">Reference proteome</keyword>
<evidence type="ECO:0000313" key="3">
    <source>
        <dbReference type="Proteomes" id="UP000070121"/>
    </source>
</evidence>
<protein>
    <submittedName>
        <fullName evidence="2">Uncharacterized protein</fullName>
    </submittedName>
</protein>
<dbReference type="EMBL" id="JFFI01000374">
    <property type="protein sequence ID" value="KXH68184.1"/>
    <property type="molecule type" value="Genomic_DNA"/>
</dbReference>